<dbReference type="Proteomes" id="UP000601435">
    <property type="component" value="Unassembled WGS sequence"/>
</dbReference>
<keyword evidence="11" id="KW-0325">Glycoprotein</keyword>
<keyword evidence="10 12" id="KW-0472">Membrane</keyword>
<dbReference type="PROSITE" id="PS00211">
    <property type="entry name" value="ABC_TRANSPORTER_1"/>
    <property type="match status" value="1"/>
</dbReference>
<feature type="domain" description="ABC transmembrane type-1" evidence="14">
    <location>
        <begin position="706"/>
        <end position="993"/>
    </location>
</feature>
<dbReference type="InterPro" id="IPR011527">
    <property type="entry name" value="ABC1_TM_dom"/>
</dbReference>
<sequence>MVDQVPASIPIPVLLGRLGRHSAQVDIEVGNVDDVALSLEQKGWSQKACPAKLEHEKKLAGAKTSLKFPECVEWVVLTTGMILALAQGISAPAIALFTGRSIATMTVYNTEASLVDAMSPSLIQIGVLAIMQFFFAFGWQTCLSWAAAKQARRWHRSFLAALLSQDVCWYDDHEPAGMATKLEGDVANIYVFMSTALGYLIASLGQSVAGLSLALYFGWQLSLVVCATIPILICAGNCMGKEIEQKTAMQIADFARASAVAEESLLAIRTVAAFGGESVQSARFEKELLSAKRGGIRSGMRIGTAWGGLNFFYSCLYALALWFGGHVLMSDRSSGIGPSEIVTVMISMMVGGSGFSAFSGYAPVMARALVSFRGMREMIKSERRIEQPLYTPASLAVLPQELQRIETVEFRNVGFKYPNRPDQWVLSDFSFRMERGQKIALAGESGCGKSTTIQLLERFYDPYEGEVLVNGVNLNQVPIKAWRQLVGYVGQEPVLFATTAMQNLKAGDDSITDEMAVKAAKAAQIHDTLCRLPQGFDTFVGAGGGLLSGGQRQRLAIARALAKNPQILVLDEATSALDSESERMVQATLDTLNTGPLGQCTTIAIAHRLSTIKSSDMIYVMQGGSCCEQGNHEQLMEQKGVYYSMAKLQQARTQEESERPSPNRVISPASFLEPAIAPNEDEAGTTSQIWCRLLHRMQNYWWIWPIAVVIVVAEALGMPLQAVFFNSAIMSLFGNGKQEVMHSELDRAVFCLVMVGLASGVFTLLQNSLFTYVQECLCMILRQEAFATTLRMDMAFFDAPENQTTSILVSLERHMNRVGQMLGIQLGNSMGAIFTCFLAIVLSFCGCWVLASAALLFLPFCGVLMFLVAAAALRNEPEAEEVYGKAGQTTSEAATCIRTVRALGAEERILEIIDTSLEKLTELNTAKSWKLGLSLGLNLSIFPLIFLAGFWMSAVCIQYWGFDAGQVLLTLFCVVFGVMSVSSIVQYIPDSASGYHSAKEVFRLVDQVSKIDAVQPTQALESIGDGSIQFQDVHFWYPHRPEVRVLKKLNFTIHAGQSVAFVGFSGSGKSTVIQLLQRFYDPQCGSIRVGGIELRDLNVAWWRRQLGVVGQEPVLFDVSLEENVRYGCPEATDAQVREAARAANMDYVFSDGSNALSGVNSGAVKWTDRVGLRGEKLSGGQKQRCAIARALLREPQIMLLDEAMSALDSVSESLVQQAMQKSRVGKTTITVAHRLSTILNSDTIYVLSNGRLVESGTYDELISLRGNFSMLARSL</sequence>
<evidence type="ECO:0000256" key="12">
    <source>
        <dbReference type="SAM" id="Phobius"/>
    </source>
</evidence>
<dbReference type="PROSITE" id="PS50929">
    <property type="entry name" value="ABC_TM1F"/>
    <property type="match status" value="2"/>
</dbReference>
<dbReference type="InterPro" id="IPR003439">
    <property type="entry name" value="ABC_transporter-like_ATP-bd"/>
</dbReference>
<feature type="transmembrane region" description="Helical" evidence="12">
    <location>
        <begin position="187"/>
        <end position="205"/>
    </location>
</feature>
<dbReference type="PROSITE" id="PS50893">
    <property type="entry name" value="ABC_TRANSPORTER_2"/>
    <property type="match status" value="2"/>
</dbReference>
<feature type="transmembrane region" description="Helical" evidence="12">
    <location>
        <begin position="302"/>
        <end position="324"/>
    </location>
</feature>
<dbReference type="Gene3D" id="3.40.50.300">
    <property type="entry name" value="P-loop containing nucleotide triphosphate hydrolases"/>
    <property type="match status" value="2"/>
</dbReference>
<dbReference type="InterPro" id="IPR039421">
    <property type="entry name" value="Type_1_exporter"/>
</dbReference>
<feature type="domain" description="ABC transporter" evidence="13">
    <location>
        <begin position="408"/>
        <end position="648"/>
    </location>
</feature>
<dbReference type="SUPFAM" id="SSF52540">
    <property type="entry name" value="P-loop containing nucleoside triphosphate hydrolases"/>
    <property type="match status" value="2"/>
</dbReference>
<dbReference type="Pfam" id="PF00664">
    <property type="entry name" value="ABC_membrane"/>
    <property type="match status" value="2"/>
</dbReference>
<dbReference type="OrthoDB" id="6500128at2759"/>
<feature type="transmembrane region" description="Helical" evidence="12">
    <location>
        <begin position="848"/>
        <end position="873"/>
    </location>
</feature>
<comment type="caution">
    <text evidence="15">The sequence shown here is derived from an EMBL/GenBank/DDBJ whole genome shotgun (WGS) entry which is preliminary data.</text>
</comment>
<keyword evidence="7" id="KW-0067">ATP-binding</keyword>
<evidence type="ECO:0000256" key="6">
    <source>
        <dbReference type="ARBA" id="ARBA00022741"/>
    </source>
</evidence>
<feature type="transmembrane region" description="Helical" evidence="12">
    <location>
        <begin position="822"/>
        <end position="842"/>
    </location>
</feature>
<feature type="transmembrane region" description="Helical" evidence="12">
    <location>
        <begin position="122"/>
        <end position="148"/>
    </location>
</feature>
<dbReference type="InterPro" id="IPR003593">
    <property type="entry name" value="AAA+_ATPase"/>
</dbReference>
<evidence type="ECO:0000256" key="2">
    <source>
        <dbReference type="ARBA" id="ARBA00007577"/>
    </source>
</evidence>
<evidence type="ECO:0000259" key="13">
    <source>
        <dbReference type="PROSITE" id="PS50893"/>
    </source>
</evidence>
<dbReference type="PANTHER" id="PTHR43394">
    <property type="entry name" value="ATP-DEPENDENT PERMEASE MDL1, MITOCHONDRIAL"/>
    <property type="match status" value="1"/>
</dbReference>
<dbReference type="InterPro" id="IPR027417">
    <property type="entry name" value="P-loop_NTPase"/>
</dbReference>
<dbReference type="GO" id="GO:0005743">
    <property type="term" value="C:mitochondrial inner membrane"/>
    <property type="evidence" value="ECO:0007669"/>
    <property type="project" value="TreeGrafter"/>
</dbReference>
<proteinExistence type="inferred from homology"/>
<dbReference type="SMART" id="SM00382">
    <property type="entry name" value="AAA"/>
    <property type="match status" value="2"/>
</dbReference>
<dbReference type="FunFam" id="3.40.50.300:FF:000240">
    <property type="entry name" value="ABC transporter B family member 20"/>
    <property type="match status" value="1"/>
</dbReference>
<evidence type="ECO:0000259" key="14">
    <source>
        <dbReference type="PROSITE" id="PS50929"/>
    </source>
</evidence>
<keyword evidence="5" id="KW-0677">Repeat</keyword>
<organism evidence="15 16">
    <name type="scientific">Symbiodinium necroappetens</name>
    <dbReference type="NCBI Taxonomy" id="1628268"/>
    <lineage>
        <taxon>Eukaryota</taxon>
        <taxon>Sar</taxon>
        <taxon>Alveolata</taxon>
        <taxon>Dinophyceae</taxon>
        <taxon>Suessiales</taxon>
        <taxon>Symbiodiniaceae</taxon>
        <taxon>Symbiodinium</taxon>
    </lineage>
</organism>
<feature type="transmembrane region" description="Helical" evidence="12">
    <location>
        <begin position="967"/>
        <end position="988"/>
    </location>
</feature>
<feature type="transmembrane region" description="Helical" evidence="12">
    <location>
        <begin position="74"/>
        <end position="102"/>
    </location>
</feature>
<dbReference type="SUPFAM" id="SSF90123">
    <property type="entry name" value="ABC transporter transmembrane region"/>
    <property type="match status" value="2"/>
</dbReference>
<comment type="similarity">
    <text evidence="2">Belongs to the ABC transporter superfamily. ABCB family. Multidrug resistance exporter (TC 3.A.1.201) subfamily.</text>
</comment>
<protein>
    <submittedName>
        <fullName evidence="15">Abcb1a protein</fullName>
    </submittedName>
</protein>
<evidence type="ECO:0000256" key="8">
    <source>
        <dbReference type="ARBA" id="ARBA00022967"/>
    </source>
</evidence>
<dbReference type="GO" id="GO:0016887">
    <property type="term" value="F:ATP hydrolysis activity"/>
    <property type="evidence" value="ECO:0007669"/>
    <property type="project" value="InterPro"/>
</dbReference>
<evidence type="ECO:0000313" key="16">
    <source>
        <dbReference type="Proteomes" id="UP000601435"/>
    </source>
</evidence>
<evidence type="ECO:0000313" key="15">
    <source>
        <dbReference type="EMBL" id="CAE7931259.1"/>
    </source>
</evidence>
<evidence type="ECO:0000256" key="7">
    <source>
        <dbReference type="ARBA" id="ARBA00022840"/>
    </source>
</evidence>
<dbReference type="GO" id="GO:0090374">
    <property type="term" value="P:oligopeptide export from mitochondrion"/>
    <property type="evidence" value="ECO:0007669"/>
    <property type="project" value="TreeGrafter"/>
</dbReference>
<evidence type="ECO:0000256" key="3">
    <source>
        <dbReference type="ARBA" id="ARBA00022448"/>
    </source>
</evidence>
<evidence type="ECO:0000256" key="5">
    <source>
        <dbReference type="ARBA" id="ARBA00022737"/>
    </source>
</evidence>
<dbReference type="GO" id="GO:0005524">
    <property type="term" value="F:ATP binding"/>
    <property type="evidence" value="ECO:0007669"/>
    <property type="project" value="UniProtKB-KW"/>
</dbReference>
<dbReference type="PANTHER" id="PTHR43394:SF27">
    <property type="entry name" value="ATP-DEPENDENT TRANSLOCASE ABCB1-LIKE"/>
    <property type="match status" value="1"/>
</dbReference>
<keyword evidence="4 12" id="KW-0812">Transmembrane</keyword>
<name>A0A813BVL5_9DINO</name>
<keyword evidence="16" id="KW-1185">Reference proteome</keyword>
<dbReference type="AlphaFoldDB" id="A0A813BVL5"/>
<feature type="transmembrane region" description="Helical" evidence="12">
    <location>
        <begin position="344"/>
        <end position="370"/>
    </location>
</feature>
<keyword evidence="9 12" id="KW-1133">Transmembrane helix</keyword>
<dbReference type="EMBL" id="CAJNJA010081985">
    <property type="protein sequence ID" value="CAE7931259.1"/>
    <property type="molecule type" value="Genomic_DNA"/>
</dbReference>
<dbReference type="FunFam" id="3.40.50.300:FF:000479">
    <property type="entry name" value="Multidrug resistance protein 1A"/>
    <property type="match status" value="1"/>
</dbReference>
<keyword evidence="8" id="KW-1278">Translocase</keyword>
<dbReference type="GO" id="GO:0015421">
    <property type="term" value="F:ABC-type oligopeptide transporter activity"/>
    <property type="evidence" value="ECO:0007669"/>
    <property type="project" value="TreeGrafter"/>
</dbReference>
<evidence type="ECO:0000256" key="4">
    <source>
        <dbReference type="ARBA" id="ARBA00022692"/>
    </source>
</evidence>
<evidence type="ECO:0000256" key="1">
    <source>
        <dbReference type="ARBA" id="ARBA00004141"/>
    </source>
</evidence>
<evidence type="ECO:0000256" key="11">
    <source>
        <dbReference type="ARBA" id="ARBA00023180"/>
    </source>
</evidence>
<accession>A0A813BVL5</accession>
<feature type="transmembrane region" description="Helical" evidence="12">
    <location>
        <begin position="745"/>
        <end position="765"/>
    </location>
</feature>
<keyword evidence="3" id="KW-0813">Transport</keyword>
<dbReference type="InterPro" id="IPR017871">
    <property type="entry name" value="ABC_transporter-like_CS"/>
</dbReference>
<dbReference type="InterPro" id="IPR036640">
    <property type="entry name" value="ABC1_TM_sf"/>
</dbReference>
<comment type="subcellular location">
    <subcellularLocation>
        <location evidence="1">Membrane</location>
        <topology evidence="1">Multi-pass membrane protein</topology>
    </subcellularLocation>
</comment>
<reference evidence="15" key="1">
    <citation type="submission" date="2021-02" db="EMBL/GenBank/DDBJ databases">
        <authorList>
            <person name="Dougan E. K."/>
            <person name="Rhodes N."/>
            <person name="Thang M."/>
            <person name="Chan C."/>
        </authorList>
    </citation>
    <scope>NUCLEOTIDE SEQUENCE</scope>
</reference>
<feature type="domain" description="ABC transmembrane type-1" evidence="14">
    <location>
        <begin position="80"/>
        <end position="367"/>
    </location>
</feature>
<gene>
    <name evidence="15" type="primary">Abcb1a</name>
    <name evidence="15" type="ORF">SNEC2469_LOCUS32417</name>
</gene>
<evidence type="ECO:0000256" key="9">
    <source>
        <dbReference type="ARBA" id="ARBA00022989"/>
    </source>
</evidence>
<dbReference type="Pfam" id="PF00005">
    <property type="entry name" value="ABC_tran"/>
    <property type="match status" value="2"/>
</dbReference>
<evidence type="ECO:0000256" key="10">
    <source>
        <dbReference type="ARBA" id="ARBA00023136"/>
    </source>
</evidence>
<feature type="transmembrane region" description="Helical" evidence="12">
    <location>
        <begin position="702"/>
        <end position="725"/>
    </location>
</feature>
<feature type="transmembrane region" description="Helical" evidence="12">
    <location>
        <begin position="937"/>
        <end position="961"/>
    </location>
</feature>
<dbReference type="CDD" id="cd18578">
    <property type="entry name" value="ABC_6TM_Pgp_ABCB1_D2_like"/>
    <property type="match status" value="1"/>
</dbReference>
<feature type="transmembrane region" description="Helical" evidence="12">
    <location>
        <begin position="217"/>
        <end position="239"/>
    </location>
</feature>
<dbReference type="CDD" id="cd18577">
    <property type="entry name" value="ABC_6TM_Pgp_ABCB1_D1_like"/>
    <property type="match status" value="1"/>
</dbReference>
<feature type="domain" description="ABC transporter" evidence="13">
    <location>
        <begin position="1028"/>
        <end position="1274"/>
    </location>
</feature>
<dbReference type="Gene3D" id="1.20.1560.10">
    <property type="entry name" value="ABC transporter type 1, transmembrane domain"/>
    <property type="match status" value="1"/>
</dbReference>
<keyword evidence="6" id="KW-0547">Nucleotide-binding</keyword>